<dbReference type="Pfam" id="PF01844">
    <property type="entry name" value="HNH"/>
    <property type="match status" value="1"/>
</dbReference>
<evidence type="ECO:0000313" key="3">
    <source>
        <dbReference type="EMBL" id="CAD7248187.1"/>
    </source>
</evidence>
<evidence type="ECO:0000259" key="2">
    <source>
        <dbReference type="SMART" id="SM00507"/>
    </source>
</evidence>
<reference evidence="3" key="1">
    <citation type="submission" date="2020-11" db="EMBL/GenBank/DDBJ databases">
        <authorList>
            <person name="Tran Van P."/>
        </authorList>
    </citation>
    <scope>NUCLEOTIDE SEQUENCE</scope>
</reference>
<dbReference type="InterPro" id="IPR002711">
    <property type="entry name" value="HNH"/>
</dbReference>
<sequence length="158" mass="18131">MTLQAREGKSEDANRQSWTMGCRPFTSKTKEKVIKACRNECFYCHAPLHEKNREIDHVVNRTRAGCSNEAKNGVASCRDCNRRKGIRTAYDFQVNVLGKNPRCQGFTREGHRCQQGVARGNRKYCKDHSDAQKRQKTQNALKPRKPKRFGTPESLPAY</sequence>
<dbReference type="EMBL" id="CAJPEV010001734">
    <property type="protein sequence ID" value="CAG0894104.1"/>
    <property type="molecule type" value="Genomic_DNA"/>
</dbReference>
<protein>
    <recommendedName>
        <fullName evidence="2">HNH nuclease domain-containing protein</fullName>
    </recommendedName>
</protein>
<dbReference type="AlphaFoldDB" id="A0A7R8XCV2"/>
<evidence type="ECO:0000256" key="1">
    <source>
        <dbReference type="SAM" id="MobiDB-lite"/>
    </source>
</evidence>
<proteinExistence type="predicted"/>
<feature type="compositionally biased region" description="Basic and acidic residues" evidence="1">
    <location>
        <begin position="124"/>
        <end position="133"/>
    </location>
</feature>
<accession>A0A7R8XCV2</accession>
<organism evidence="3">
    <name type="scientific">Darwinula stevensoni</name>
    <dbReference type="NCBI Taxonomy" id="69355"/>
    <lineage>
        <taxon>Eukaryota</taxon>
        <taxon>Metazoa</taxon>
        <taxon>Ecdysozoa</taxon>
        <taxon>Arthropoda</taxon>
        <taxon>Crustacea</taxon>
        <taxon>Oligostraca</taxon>
        <taxon>Ostracoda</taxon>
        <taxon>Podocopa</taxon>
        <taxon>Podocopida</taxon>
        <taxon>Darwinulocopina</taxon>
        <taxon>Darwinuloidea</taxon>
        <taxon>Darwinulidae</taxon>
        <taxon>Darwinula</taxon>
    </lineage>
</organism>
<dbReference type="InterPro" id="IPR003615">
    <property type="entry name" value="HNH_nuc"/>
</dbReference>
<feature type="domain" description="HNH nuclease" evidence="2">
    <location>
        <begin position="28"/>
        <end position="82"/>
    </location>
</feature>
<gene>
    <name evidence="3" type="ORF">DSTB1V02_LOCUS8007</name>
</gene>
<name>A0A7R8XCV2_9CRUS</name>
<evidence type="ECO:0000313" key="4">
    <source>
        <dbReference type="Proteomes" id="UP000677054"/>
    </source>
</evidence>
<dbReference type="CDD" id="cd00085">
    <property type="entry name" value="HNHc"/>
    <property type="match status" value="1"/>
</dbReference>
<dbReference type="Gene3D" id="1.10.30.50">
    <property type="match status" value="1"/>
</dbReference>
<keyword evidence="4" id="KW-1185">Reference proteome</keyword>
<feature type="region of interest" description="Disordered" evidence="1">
    <location>
        <begin position="124"/>
        <end position="158"/>
    </location>
</feature>
<dbReference type="Proteomes" id="UP000677054">
    <property type="component" value="Unassembled WGS sequence"/>
</dbReference>
<dbReference type="SMART" id="SM00507">
    <property type="entry name" value="HNHc"/>
    <property type="match status" value="1"/>
</dbReference>
<dbReference type="EMBL" id="LR901251">
    <property type="protein sequence ID" value="CAD7248187.1"/>
    <property type="molecule type" value="Genomic_DNA"/>
</dbReference>